<evidence type="ECO:0000313" key="6">
    <source>
        <dbReference type="Proteomes" id="UP000767334"/>
    </source>
</evidence>
<keyword evidence="1" id="KW-0805">Transcription regulation</keyword>
<dbReference type="Proteomes" id="UP000767334">
    <property type="component" value="Unassembled WGS sequence"/>
</dbReference>
<dbReference type="InterPro" id="IPR011991">
    <property type="entry name" value="ArsR-like_HTH"/>
</dbReference>
<gene>
    <name evidence="5" type="ORF">H6A19_14010</name>
</gene>
<dbReference type="NCBIfam" id="NF033788">
    <property type="entry name" value="HTH_metalloreg"/>
    <property type="match status" value="1"/>
</dbReference>
<dbReference type="EMBL" id="JACJLL010000113">
    <property type="protein sequence ID" value="MBM6820432.1"/>
    <property type="molecule type" value="Genomic_DNA"/>
</dbReference>
<dbReference type="SMART" id="SM00418">
    <property type="entry name" value="HTH_ARSR"/>
    <property type="match status" value="1"/>
</dbReference>
<dbReference type="PROSITE" id="PS50987">
    <property type="entry name" value="HTH_ARSR_2"/>
    <property type="match status" value="1"/>
</dbReference>
<sequence>MNEKVKVFKAIGDETRLKILILLSSKNVCAKGIAKHLGISEAAVSQHIKTLKEANLVIAYKEGYYVMYELNKEVLENAKKFMDLLIHKDIDLISKQCNIKINDLNITKCKLSCKSMKCCCKRKFKEEL</sequence>
<dbReference type="RefSeq" id="WP_204572559.1">
    <property type="nucleotide sequence ID" value="NZ_JACJLL010000113.1"/>
</dbReference>
<name>A0ABS2FKD8_9CLOT</name>
<dbReference type="PANTHER" id="PTHR33154:SF33">
    <property type="entry name" value="TRANSCRIPTIONAL REPRESSOR SDPR"/>
    <property type="match status" value="1"/>
</dbReference>
<evidence type="ECO:0000256" key="2">
    <source>
        <dbReference type="ARBA" id="ARBA00023125"/>
    </source>
</evidence>
<dbReference type="InterPro" id="IPR036388">
    <property type="entry name" value="WH-like_DNA-bd_sf"/>
</dbReference>
<evidence type="ECO:0000313" key="5">
    <source>
        <dbReference type="EMBL" id="MBM6820432.1"/>
    </source>
</evidence>
<organism evidence="5 6">
    <name type="scientific">Clostridium saudiense</name>
    <dbReference type="NCBI Taxonomy" id="1414720"/>
    <lineage>
        <taxon>Bacteria</taxon>
        <taxon>Bacillati</taxon>
        <taxon>Bacillota</taxon>
        <taxon>Clostridia</taxon>
        <taxon>Eubacteriales</taxon>
        <taxon>Clostridiaceae</taxon>
        <taxon>Clostridium</taxon>
    </lineage>
</organism>
<dbReference type="InterPro" id="IPR036390">
    <property type="entry name" value="WH_DNA-bd_sf"/>
</dbReference>
<dbReference type="InterPro" id="IPR051081">
    <property type="entry name" value="HTH_MetalResp_TranReg"/>
</dbReference>
<dbReference type="SUPFAM" id="SSF46785">
    <property type="entry name" value="Winged helix' DNA-binding domain"/>
    <property type="match status" value="1"/>
</dbReference>
<keyword evidence="3" id="KW-0804">Transcription</keyword>
<protein>
    <submittedName>
        <fullName evidence="5">Winged helix-turn-helix transcriptional regulator</fullName>
    </submittedName>
</protein>
<dbReference type="PRINTS" id="PR00778">
    <property type="entry name" value="HTHARSR"/>
</dbReference>
<dbReference type="PANTHER" id="PTHR33154">
    <property type="entry name" value="TRANSCRIPTIONAL REGULATOR, ARSR FAMILY"/>
    <property type="match status" value="1"/>
</dbReference>
<accession>A0ABS2FKD8</accession>
<evidence type="ECO:0000256" key="1">
    <source>
        <dbReference type="ARBA" id="ARBA00023015"/>
    </source>
</evidence>
<reference evidence="5 6" key="1">
    <citation type="journal article" date="2021" name="Sci. Rep.">
        <title>The distribution of antibiotic resistance genes in chicken gut microbiota commensals.</title>
        <authorList>
            <person name="Juricova H."/>
            <person name="Matiasovicova J."/>
            <person name="Kubasova T."/>
            <person name="Cejkova D."/>
            <person name="Rychlik I."/>
        </authorList>
    </citation>
    <scope>NUCLEOTIDE SEQUENCE [LARGE SCALE GENOMIC DNA]</scope>
    <source>
        <strain evidence="5 6">An435</strain>
    </source>
</reference>
<dbReference type="CDD" id="cd00090">
    <property type="entry name" value="HTH_ARSR"/>
    <property type="match status" value="1"/>
</dbReference>
<comment type="caution">
    <text evidence="5">The sequence shown here is derived from an EMBL/GenBank/DDBJ whole genome shotgun (WGS) entry which is preliminary data.</text>
</comment>
<dbReference type="Gene3D" id="1.10.10.10">
    <property type="entry name" value="Winged helix-like DNA-binding domain superfamily/Winged helix DNA-binding domain"/>
    <property type="match status" value="1"/>
</dbReference>
<keyword evidence="6" id="KW-1185">Reference proteome</keyword>
<evidence type="ECO:0000259" key="4">
    <source>
        <dbReference type="PROSITE" id="PS50987"/>
    </source>
</evidence>
<proteinExistence type="predicted"/>
<dbReference type="InterPro" id="IPR001845">
    <property type="entry name" value="HTH_ArsR_DNA-bd_dom"/>
</dbReference>
<feature type="domain" description="HTH arsR-type" evidence="4">
    <location>
        <begin position="1"/>
        <end position="89"/>
    </location>
</feature>
<keyword evidence="2" id="KW-0238">DNA-binding</keyword>
<dbReference type="Pfam" id="PF01022">
    <property type="entry name" value="HTH_5"/>
    <property type="match status" value="1"/>
</dbReference>
<evidence type="ECO:0000256" key="3">
    <source>
        <dbReference type="ARBA" id="ARBA00023163"/>
    </source>
</evidence>